<keyword evidence="6 10" id="KW-0418">Kinase</keyword>
<dbReference type="OrthoDB" id="9795716at2"/>
<keyword evidence="4 10" id="KW-0808">Transferase</keyword>
<dbReference type="PANTHER" id="PTHR43442:SF3">
    <property type="entry name" value="GLUCONOKINASE-RELATED"/>
    <property type="match status" value="1"/>
</dbReference>
<evidence type="ECO:0000256" key="2">
    <source>
        <dbReference type="ARBA" id="ARBA00008420"/>
    </source>
</evidence>
<evidence type="ECO:0000256" key="1">
    <source>
        <dbReference type="ARBA" id="ARBA00004761"/>
    </source>
</evidence>
<keyword evidence="5 10" id="KW-0547">Nucleotide-binding</keyword>
<dbReference type="GO" id="GO:0005737">
    <property type="term" value="C:cytoplasm"/>
    <property type="evidence" value="ECO:0007669"/>
    <property type="project" value="TreeGrafter"/>
</dbReference>
<evidence type="ECO:0000313" key="11">
    <source>
        <dbReference type="EMBL" id="SKC36214.1"/>
    </source>
</evidence>
<proteinExistence type="inferred from homology"/>
<evidence type="ECO:0000256" key="8">
    <source>
        <dbReference type="ARBA" id="ARBA00023064"/>
    </source>
</evidence>
<dbReference type="NCBIfam" id="TIGR01313">
    <property type="entry name" value="therm_gnt_kin"/>
    <property type="match status" value="1"/>
</dbReference>
<evidence type="ECO:0000256" key="9">
    <source>
        <dbReference type="ARBA" id="ARBA00048090"/>
    </source>
</evidence>
<dbReference type="EMBL" id="FUZP01000001">
    <property type="protein sequence ID" value="SKC36214.1"/>
    <property type="molecule type" value="Genomic_DNA"/>
</dbReference>
<comment type="catalytic activity">
    <reaction evidence="9 10">
        <text>D-gluconate + ATP = 6-phospho-D-gluconate + ADP + H(+)</text>
        <dbReference type="Rhea" id="RHEA:19433"/>
        <dbReference type="ChEBI" id="CHEBI:15378"/>
        <dbReference type="ChEBI" id="CHEBI:18391"/>
        <dbReference type="ChEBI" id="CHEBI:30616"/>
        <dbReference type="ChEBI" id="CHEBI:58759"/>
        <dbReference type="ChEBI" id="CHEBI:456216"/>
        <dbReference type="EC" id="2.7.1.12"/>
    </reaction>
</comment>
<dbReference type="SUPFAM" id="SSF52540">
    <property type="entry name" value="P-loop containing nucleoside triphosphate hydrolases"/>
    <property type="match status" value="1"/>
</dbReference>
<organism evidence="11 12">
    <name type="scientific">Okibacterium fritillariae</name>
    <dbReference type="NCBI Taxonomy" id="123320"/>
    <lineage>
        <taxon>Bacteria</taxon>
        <taxon>Bacillati</taxon>
        <taxon>Actinomycetota</taxon>
        <taxon>Actinomycetes</taxon>
        <taxon>Micrococcales</taxon>
        <taxon>Microbacteriaceae</taxon>
        <taxon>Okibacterium</taxon>
    </lineage>
</organism>
<keyword evidence="12" id="KW-1185">Reference proteome</keyword>
<dbReference type="InterPro" id="IPR027417">
    <property type="entry name" value="P-loop_NTPase"/>
</dbReference>
<dbReference type="EC" id="2.7.1.12" evidence="3 10"/>
<evidence type="ECO:0000256" key="10">
    <source>
        <dbReference type="RuleBase" id="RU363066"/>
    </source>
</evidence>
<evidence type="ECO:0000256" key="6">
    <source>
        <dbReference type="ARBA" id="ARBA00022777"/>
    </source>
</evidence>
<keyword evidence="8" id="KW-0311">Gluconate utilization</keyword>
<evidence type="ECO:0000256" key="7">
    <source>
        <dbReference type="ARBA" id="ARBA00022840"/>
    </source>
</evidence>
<comment type="similarity">
    <text evidence="2 10">Belongs to the gluconokinase GntK/GntV family.</text>
</comment>
<comment type="pathway">
    <text evidence="1">Carbohydrate acid metabolism.</text>
</comment>
<dbReference type="InterPro" id="IPR006001">
    <property type="entry name" value="Therm_gnt_kin"/>
</dbReference>
<dbReference type="GO" id="GO:0019521">
    <property type="term" value="P:D-gluconate metabolic process"/>
    <property type="evidence" value="ECO:0007669"/>
    <property type="project" value="UniProtKB-KW"/>
</dbReference>
<dbReference type="GO" id="GO:0046316">
    <property type="term" value="F:gluconokinase activity"/>
    <property type="evidence" value="ECO:0007669"/>
    <property type="project" value="UniProtKB-EC"/>
</dbReference>
<dbReference type="AlphaFoldDB" id="A0A1T5IAL9"/>
<evidence type="ECO:0000256" key="5">
    <source>
        <dbReference type="ARBA" id="ARBA00022741"/>
    </source>
</evidence>
<dbReference type="Gene3D" id="3.40.50.300">
    <property type="entry name" value="P-loop containing nucleotide triphosphate hydrolases"/>
    <property type="match status" value="1"/>
</dbReference>
<keyword evidence="7 10" id="KW-0067">ATP-binding</keyword>
<name>A0A1T5IAL9_9MICO</name>
<dbReference type="RefSeq" id="WP_079726413.1">
    <property type="nucleotide sequence ID" value="NZ_FUZP01000001.1"/>
</dbReference>
<dbReference type="Proteomes" id="UP000190857">
    <property type="component" value="Unassembled WGS sequence"/>
</dbReference>
<reference evidence="11 12" key="1">
    <citation type="submission" date="2017-02" db="EMBL/GenBank/DDBJ databases">
        <authorList>
            <person name="Peterson S.W."/>
        </authorList>
    </citation>
    <scope>NUCLEOTIDE SEQUENCE [LARGE SCALE GENOMIC DNA]</scope>
    <source>
        <strain evidence="11 12">VKM Ac-2059</strain>
    </source>
</reference>
<dbReference type="GO" id="GO:0005524">
    <property type="term" value="F:ATP binding"/>
    <property type="evidence" value="ECO:0007669"/>
    <property type="project" value="UniProtKB-KW"/>
</dbReference>
<dbReference type="CDD" id="cd02021">
    <property type="entry name" value="GntK"/>
    <property type="match status" value="1"/>
</dbReference>
<gene>
    <name evidence="11" type="ORF">SAMN06309945_0166</name>
</gene>
<evidence type="ECO:0000256" key="4">
    <source>
        <dbReference type="ARBA" id="ARBA00022679"/>
    </source>
</evidence>
<accession>A0A1T5IAL9</accession>
<evidence type="ECO:0000313" key="12">
    <source>
        <dbReference type="Proteomes" id="UP000190857"/>
    </source>
</evidence>
<protein>
    <recommendedName>
        <fullName evidence="3 10">Gluconokinase</fullName>
        <ecNumber evidence="3 10">2.7.1.12</ecNumber>
    </recommendedName>
</protein>
<evidence type="ECO:0000256" key="3">
    <source>
        <dbReference type="ARBA" id="ARBA00012054"/>
    </source>
</evidence>
<dbReference type="PANTHER" id="PTHR43442">
    <property type="entry name" value="GLUCONOKINASE-RELATED"/>
    <property type="match status" value="1"/>
</dbReference>
<dbReference type="STRING" id="123320.SAMN06309945_0166"/>
<sequence>MEPIKQNIDLNGRQPVLVVMGVSGSGKSTVAALLAGQLGWDFEEGDDLHPDSNVEKMAAGTPLTDDDRWPWLDTVSSWIIEHTMADVPGIITCSALKRVYRDVLSEDNVIFVHLLGSKELIGTRLTKRIDHFMPTTLLDSQMNTLEPLEPDERGILIDAGRKPAEEAAEIVRALGLKPAAGSSALGALNPGRSTV</sequence>
<dbReference type="FunFam" id="3.40.50.300:FF:000522">
    <property type="entry name" value="Gluconokinase"/>
    <property type="match status" value="1"/>
</dbReference>